<keyword evidence="1" id="KW-1133">Transmembrane helix</keyword>
<evidence type="ECO:0000313" key="2">
    <source>
        <dbReference type="EMBL" id="QFF90426.1"/>
    </source>
</evidence>
<feature type="transmembrane region" description="Helical" evidence="1">
    <location>
        <begin position="384"/>
        <end position="402"/>
    </location>
</feature>
<feature type="transmembrane region" description="Helical" evidence="1">
    <location>
        <begin position="81"/>
        <end position="99"/>
    </location>
</feature>
<feature type="transmembrane region" description="Helical" evidence="1">
    <location>
        <begin position="194"/>
        <end position="221"/>
    </location>
</feature>
<sequence>MKLVKINLKDGLAFSGMCLHGAPTLLGVPISQTAIILLLLILILTNNKRIAIPYFLFFVLIFLVLNTFYFNVFDFDTSKMFIGLVIYFSAYLFYVYDYIGRIEILLRKYMFVALFSCLVGLVQQVGYLLKIDYLYDISLIGFHVNNLSFSGPFIRSYGLFSETSHYAAFLTPAMFWSINVLVNKDTLVSKKAAYLITLTFITTFSLIAYVNLFFVIVFFSYQVFKVNKIRGSSIAIICLAIFIPISLSDSVVNKANSVVYSIGDVDYITSSSGLSAFAMISNAQVMYLSLQENPLLGTGFNSHRFSYEKYIHKLYSDFFMEINSTGDSSLYIRILSEFGILGFLGYLFLLRYFYINKRIYRWKFINNSCFWIVLLITLRNGHYLHPLFLFLLSILIVTKVQFKREINYEKNNCYLNYMVSK</sequence>
<dbReference type="EMBL" id="MK473646">
    <property type="protein sequence ID" value="QFF90426.1"/>
    <property type="molecule type" value="Genomic_DNA"/>
</dbReference>
<name>A0A5P5X5H4_VIBPH</name>
<protein>
    <submittedName>
        <fullName evidence="2">Putative membrane protein</fullName>
    </submittedName>
</protein>
<gene>
    <name evidence="2" type="primary">wzy</name>
</gene>
<feature type="transmembrane region" description="Helical" evidence="1">
    <location>
        <begin position="111"/>
        <end position="129"/>
    </location>
</feature>
<evidence type="ECO:0000256" key="1">
    <source>
        <dbReference type="SAM" id="Phobius"/>
    </source>
</evidence>
<feature type="transmembrane region" description="Helical" evidence="1">
    <location>
        <begin position="362"/>
        <end position="378"/>
    </location>
</feature>
<proteinExistence type="predicted"/>
<organism evidence="2">
    <name type="scientific">Vibrio parahaemolyticus</name>
    <dbReference type="NCBI Taxonomy" id="670"/>
    <lineage>
        <taxon>Bacteria</taxon>
        <taxon>Pseudomonadati</taxon>
        <taxon>Pseudomonadota</taxon>
        <taxon>Gammaproteobacteria</taxon>
        <taxon>Vibrionales</taxon>
        <taxon>Vibrionaceae</taxon>
        <taxon>Vibrio</taxon>
    </lineage>
</organism>
<dbReference type="RefSeq" id="WP_140367232.1">
    <property type="nucleotide sequence ID" value="NZ_QRSI01000005.1"/>
</dbReference>
<reference evidence="2" key="1">
    <citation type="journal article" date="2019" name="Int. J. Food Microbiol.">
        <title>Developing a novel molecular serotyping system based on capsular polysaccharide synthesis gene clusters of Vibrio parahaemolyticus.</title>
        <authorList>
            <person name="Pang Y."/>
            <person name="Guo X."/>
            <person name="Tian X."/>
            <person name="Liu F."/>
            <person name="Wang L."/>
            <person name="Wu J."/>
            <person name="Zhang S."/>
            <person name="Li S."/>
            <person name="Liu B."/>
        </authorList>
    </citation>
    <scope>NUCLEOTIDE SEQUENCE</scope>
    <source>
        <strain evidence="2">G3581</strain>
    </source>
</reference>
<dbReference type="AlphaFoldDB" id="A0A5P5X5H4"/>
<feature type="transmembrane region" description="Helical" evidence="1">
    <location>
        <begin position="51"/>
        <end position="69"/>
    </location>
</feature>
<feature type="transmembrane region" description="Helical" evidence="1">
    <location>
        <begin position="20"/>
        <end position="44"/>
    </location>
</feature>
<feature type="transmembrane region" description="Helical" evidence="1">
    <location>
        <begin position="165"/>
        <end position="182"/>
    </location>
</feature>
<accession>A0A5P5X5H4</accession>
<keyword evidence="1" id="KW-0812">Transmembrane</keyword>
<feature type="transmembrane region" description="Helical" evidence="1">
    <location>
        <begin position="233"/>
        <end position="252"/>
    </location>
</feature>
<keyword evidence="1" id="KW-0472">Membrane</keyword>
<feature type="transmembrane region" description="Helical" evidence="1">
    <location>
        <begin position="330"/>
        <end position="350"/>
    </location>
</feature>